<organism evidence="2">
    <name type="scientific">Tanacetum cinerariifolium</name>
    <name type="common">Dalmatian daisy</name>
    <name type="synonym">Chrysanthemum cinerariifolium</name>
    <dbReference type="NCBI Taxonomy" id="118510"/>
    <lineage>
        <taxon>Eukaryota</taxon>
        <taxon>Viridiplantae</taxon>
        <taxon>Streptophyta</taxon>
        <taxon>Embryophyta</taxon>
        <taxon>Tracheophyta</taxon>
        <taxon>Spermatophyta</taxon>
        <taxon>Magnoliopsida</taxon>
        <taxon>eudicotyledons</taxon>
        <taxon>Gunneridae</taxon>
        <taxon>Pentapetalae</taxon>
        <taxon>asterids</taxon>
        <taxon>campanulids</taxon>
        <taxon>Asterales</taxon>
        <taxon>Asteraceae</taxon>
        <taxon>Asteroideae</taxon>
        <taxon>Anthemideae</taxon>
        <taxon>Anthemidinae</taxon>
        <taxon>Tanacetum</taxon>
    </lineage>
</organism>
<feature type="compositionally biased region" description="Basic residues" evidence="1">
    <location>
        <begin position="192"/>
        <end position="203"/>
    </location>
</feature>
<gene>
    <name evidence="2" type="ORF">Tci_000250</name>
</gene>
<feature type="compositionally biased region" description="Low complexity" evidence="1">
    <location>
        <begin position="888"/>
        <end position="929"/>
    </location>
</feature>
<feature type="compositionally biased region" description="Low complexity" evidence="1">
    <location>
        <begin position="739"/>
        <end position="750"/>
    </location>
</feature>
<evidence type="ECO:0000313" key="2">
    <source>
        <dbReference type="EMBL" id="GEU28272.1"/>
    </source>
</evidence>
<feature type="compositionally biased region" description="Low complexity" evidence="1">
    <location>
        <begin position="705"/>
        <end position="721"/>
    </location>
</feature>
<feature type="compositionally biased region" description="Basic residues" evidence="1">
    <location>
        <begin position="143"/>
        <end position="153"/>
    </location>
</feature>
<feature type="compositionally biased region" description="Low complexity" evidence="1">
    <location>
        <begin position="129"/>
        <end position="142"/>
    </location>
</feature>
<dbReference type="EMBL" id="BKCJ010000003">
    <property type="protein sequence ID" value="GEU28272.1"/>
    <property type="molecule type" value="Genomic_DNA"/>
</dbReference>
<feature type="compositionally biased region" description="Basic and acidic residues" evidence="1">
    <location>
        <begin position="154"/>
        <end position="167"/>
    </location>
</feature>
<feature type="region of interest" description="Disordered" evidence="1">
    <location>
        <begin position="447"/>
        <end position="475"/>
    </location>
</feature>
<feature type="region of interest" description="Disordered" evidence="1">
    <location>
        <begin position="1"/>
        <end position="66"/>
    </location>
</feature>
<feature type="compositionally biased region" description="Basic residues" evidence="1">
    <location>
        <begin position="540"/>
        <end position="549"/>
    </location>
</feature>
<protein>
    <submittedName>
        <fullName evidence="2">Uncharacterized protein</fullName>
    </submittedName>
</protein>
<feature type="compositionally biased region" description="Basic residues" evidence="1">
    <location>
        <begin position="839"/>
        <end position="848"/>
    </location>
</feature>
<feature type="region of interest" description="Disordered" evidence="1">
    <location>
        <begin position="684"/>
        <end position="867"/>
    </location>
</feature>
<feature type="compositionally biased region" description="Basic residues" evidence="1">
    <location>
        <begin position="751"/>
        <end position="775"/>
    </location>
</feature>
<feature type="compositionally biased region" description="Pro residues" evidence="1">
    <location>
        <begin position="1"/>
        <end position="10"/>
    </location>
</feature>
<dbReference type="AlphaFoldDB" id="A0A699GEL9"/>
<feature type="compositionally biased region" description="Low complexity" evidence="1">
    <location>
        <begin position="829"/>
        <end position="838"/>
    </location>
</feature>
<feature type="region of interest" description="Disordered" evidence="1">
    <location>
        <begin position="883"/>
        <end position="935"/>
    </location>
</feature>
<comment type="caution">
    <text evidence="2">The sequence shown here is derived from an EMBL/GenBank/DDBJ whole genome shotgun (WGS) entry which is preliminary data.</text>
</comment>
<feature type="compositionally biased region" description="Low complexity" evidence="1">
    <location>
        <begin position="530"/>
        <end position="539"/>
    </location>
</feature>
<feature type="region of interest" description="Disordered" evidence="1">
    <location>
        <begin position="501"/>
        <end position="601"/>
    </location>
</feature>
<name>A0A699GEL9_TANCI</name>
<proteinExistence type="predicted"/>
<feature type="compositionally biased region" description="Gly residues" evidence="1">
    <location>
        <begin position="44"/>
        <end position="60"/>
    </location>
</feature>
<accession>A0A699GEL9</accession>
<feature type="compositionally biased region" description="Low complexity" evidence="1">
    <location>
        <begin position="781"/>
        <end position="793"/>
    </location>
</feature>
<evidence type="ECO:0000256" key="1">
    <source>
        <dbReference type="SAM" id="MobiDB-lite"/>
    </source>
</evidence>
<feature type="compositionally biased region" description="Gly residues" evidence="1">
    <location>
        <begin position="112"/>
        <end position="128"/>
    </location>
</feature>
<sequence>MATGPAVPPRRPGHDAPVRLPVAGTEAGVAGRRLRDRHAHRSGEGPGAGAGAPGAGGGAGRPARSRSARYPYRIVARRGAGGRAARWPAAALLLYARWRPVAGGRVLPRSGGRGCDGGGGSGRLGGRGARLPRTGNAGAPARHGARRTHRRFRHGLDRARGASEVARRGPGRMAGAQPGVGIDADARTARGAGRHHRLRHGHDHGRLPGGPHDAHVVGAAVGARPGLVAHLPVVGHAGADAGVARGVADQPVAQGLALVHRERWPQRHALQRFHHGQRRGGVARVAGYGRVQFRLPAVEPERLVADGPRKRRHAGRAAQLFHQEVGGRIVAVLHRGRAQFAHRHAVGQVLLRDRRIRHQVGLAVPDAFIEQRRLVLQDGRRQHGLEGAAQREALVAAMDQEAAVGRIDCRHAQPPARIGFQPRQLRGGRQHRGCRRLVEDFYGAGQRCSGTRRGGQRQQHAAAGTETGHGDGRQSEWKCTGMIPAPACGRCADERNCAHRKRGRRYTGPHDVTRTDITAGSDRGRRPHRAGACPVAGAARRGRAHRRPGQRPGTDLARHGGPRPHAGVLPPAGLCAAGDRRGHPHRRAAPARGRGGSGVEYGARQFRTGCMGRARHAAAPGRTDPRQLRLPVRLRRRPQHHPACAGHRLPRRDVRPCILCGGRAHDGRQPRPGRPRGRQHLCADAARARHRHAAPDRHRPAVRQSGPRVRGPAARARSAAGHHGGPGELVFHVPRAPPRGRAVPARPVLAGRRRRPRAQSRRRPGHEHRHRRRRQPGLEAGAGAAGPRPARAAGHVRGRTDRLCPHAGGHHRPRLPAAGGAGGARRDPAPLAGAARAARAGRLRRRAPRPVQNPARVWRGDTATGGAGAAAAPAAARLAVERGGGTRGPAAGRSLPGAARHARGAGPAAPGNRRAARPPDALRPALRGRCQPRRTAAFMTATPLLSTLIPP</sequence>
<feature type="region of interest" description="Disordered" evidence="1">
    <location>
        <begin position="112"/>
        <end position="209"/>
    </location>
</feature>
<reference evidence="2" key="1">
    <citation type="journal article" date="2019" name="Sci. Rep.">
        <title>Draft genome of Tanacetum cinerariifolium, the natural source of mosquito coil.</title>
        <authorList>
            <person name="Yamashiro T."/>
            <person name="Shiraishi A."/>
            <person name="Satake H."/>
            <person name="Nakayama K."/>
        </authorList>
    </citation>
    <scope>NUCLEOTIDE SEQUENCE</scope>
</reference>